<dbReference type="GO" id="GO:0016740">
    <property type="term" value="F:transferase activity"/>
    <property type="evidence" value="ECO:0007669"/>
    <property type="project" value="UniProtKB-KW"/>
</dbReference>
<dbReference type="AlphaFoldDB" id="A0A7Y1FBT9"/>
<keyword evidence="1" id="KW-0997">Cell inner membrane</keyword>
<proteinExistence type="inferred from homology"/>
<dbReference type="PANTHER" id="PTHR43630">
    <property type="entry name" value="POLY-BETA-1,6-N-ACETYL-D-GLUCOSAMINE SYNTHASE"/>
    <property type="match status" value="1"/>
</dbReference>
<accession>A0A7Y1FBT9</accession>
<dbReference type="InterPro" id="IPR001173">
    <property type="entry name" value="Glyco_trans_2-like"/>
</dbReference>
<sequence length="311" mass="35843">MKRETVSVIILTYNESLHIARAIESVRAFSDEVLVVDSFSSDDTCEIARHHGALVVQHAFVNQAKQFQWALDNLPITGNWTMRLDADEIIEADLAAQINTRLPTLDQGITGINFKRKHIFMGRWVRHGGRYPLKMLRLWRTGQGRIEDRWMDEHISVAEGRTITLEGGFADHNLHDLTFFTHKHNQYATREAIEIINSRLGLFAVRHELNEGHSSFQAKLKRLVKNRVYNRVPFTLSSTAYFLWRYIVQLGFLDGRSGLVYHLLQGYWYRFLVGAKVLELETAIAHLDDKDSIVRELSKLTGHNLTLPIPK</sequence>
<dbReference type="Gene3D" id="3.90.550.10">
    <property type="entry name" value="Spore Coat Polysaccharide Biosynthesis Protein SpsA, Chain A"/>
    <property type="match status" value="1"/>
</dbReference>
<evidence type="ECO:0000259" key="3">
    <source>
        <dbReference type="Pfam" id="PF00535"/>
    </source>
</evidence>
<keyword evidence="4" id="KW-0808">Transferase</keyword>
<organism evidence="4 5">
    <name type="scientific">Pseudomonas veronii</name>
    <dbReference type="NCBI Taxonomy" id="76761"/>
    <lineage>
        <taxon>Bacteria</taxon>
        <taxon>Pseudomonadati</taxon>
        <taxon>Pseudomonadota</taxon>
        <taxon>Gammaproteobacteria</taxon>
        <taxon>Pseudomonadales</taxon>
        <taxon>Pseudomonadaceae</taxon>
        <taxon>Pseudomonas</taxon>
    </lineage>
</organism>
<dbReference type="SUPFAM" id="SSF53448">
    <property type="entry name" value="Nucleotide-diphospho-sugar transferases"/>
    <property type="match status" value="1"/>
</dbReference>
<evidence type="ECO:0000256" key="2">
    <source>
        <dbReference type="ARBA" id="ARBA00038494"/>
    </source>
</evidence>
<dbReference type="InterPro" id="IPR029044">
    <property type="entry name" value="Nucleotide-diphossugar_trans"/>
</dbReference>
<feature type="domain" description="Glycosyltransferase 2-like" evidence="3">
    <location>
        <begin position="7"/>
        <end position="99"/>
    </location>
</feature>
<dbReference type="Pfam" id="PF00535">
    <property type="entry name" value="Glycos_transf_2"/>
    <property type="match status" value="1"/>
</dbReference>
<keyword evidence="1" id="KW-1003">Cell membrane</keyword>
<evidence type="ECO:0000313" key="5">
    <source>
        <dbReference type="Proteomes" id="UP000537729"/>
    </source>
</evidence>
<protein>
    <submittedName>
        <fullName evidence="4">Glycosyltransferase family 2 protein</fullName>
    </submittedName>
</protein>
<gene>
    <name evidence="4" type="ORF">HBO38_25690</name>
</gene>
<keyword evidence="1" id="KW-0472">Membrane</keyword>
<reference evidence="4 5" key="1">
    <citation type="journal article" date="2020" name="Front. Microbiol.">
        <title>Genetic Organization of the aprX-lipA2 Operon Affects the Proteolytic Potential of Pseudomonas Species in Milk.</title>
        <authorList>
            <person name="Maier C."/>
            <person name="Huptas C."/>
            <person name="von Neubeck M."/>
            <person name="Scherer S."/>
            <person name="Wenning M."/>
            <person name="Lucking G."/>
        </authorList>
    </citation>
    <scope>NUCLEOTIDE SEQUENCE [LARGE SCALE GENOMIC DNA]</scope>
    <source>
        <strain evidence="4 5">DSM 16272</strain>
    </source>
</reference>
<evidence type="ECO:0000313" key="4">
    <source>
        <dbReference type="EMBL" id="NMY11797.1"/>
    </source>
</evidence>
<name>A0A7Y1FBT9_PSEVE</name>
<dbReference type="CDD" id="cd02511">
    <property type="entry name" value="Beta4Glucosyltransferase"/>
    <property type="match status" value="1"/>
</dbReference>
<comment type="similarity">
    <text evidence="2">Belongs to the glycosyltransferase 2 family. WaaE/KdtX subfamily.</text>
</comment>
<dbReference type="RefSeq" id="WP_169885487.1">
    <property type="nucleotide sequence ID" value="NZ_JAAQWG010000045.1"/>
</dbReference>
<comment type="caution">
    <text evidence="4">The sequence shown here is derived from an EMBL/GenBank/DDBJ whole genome shotgun (WGS) entry which is preliminary data.</text>
</comment>
<dbReference type="Proteomes" id="UP000537729">
    <property type="component" value="Unassembled WGS sequence"/>
</dbReference>
<evidence type="ECO:0000256" key="1">
    <source>
        <dbReference type="ARBA" id="ARBA00022519"/>
    </source>
</evidence>
<dbReference type="PANTHER" id="PTHR43630:SF2">
    <property type="entry name" value="GLYCOSYLTRANSFERASE"/>
    <property type="match status" value="1"/>
</dbReference>
<dbReference type="EMBL" id="JAAQWG010000045">
    <property type="protein sequence ID" value="NMY11797.1"/>
    <property type="molecule type" value="Genomic_DNA"/>
</dbReference>